<sequence length="54" mass="6148">MIAGPDATVTLPQDVALAFAAMHWHRVPPEERRGLLECVPERRVGRVREQQLED</sequence>
<evidence type="ECO:0000313" key="1">
    <source>
        <dbReference type="EMBL" id="NHC12518.1"/>
    </source>
</evidence>
<proteinExistence type="predicted"/>
<comment type="caution">
    <text evidence="1">The sequence shown here is derived from an EMBL/GenBank/DDBJ whole genome shotgun (WGS) entry which is preliminary data.</text>
</comment>
<name>A0ABX0GPY3_9ACTN</name>
<organism evidence="1 2">
    <name type="scientific">Motilibacter deserti</name>
    <dbReference type="NCBI Taxonomy" id="2714956"/>
    <lineage>
        <taxon>Bacteria</taxon>
        <taxon>Bacillati</taxon>
        <taxon>Actinomycetota</taxon>
        <taxon>Actinomycetes</taxon>
        <taxon>Motilibacterales</taxon>
        <taxon>Motilibacteraceae</taxon>
        <taxon>Motilibacter</taxon>
    </lineage>
</organism>
<dbReference type="RefSeq" id="WP_166276914.1">
    <property type="nucleotide sequence ID" value="NZ_JAANNP010000001.1"/>
</dbReference>
<protein>
    <submittedName>
        <fullName evidence="1">Uncharacterized protein</fullName>
    </submittedName>
</protein>
<dbReference type="EMBL" id="JAANNP010000001">
    <property type="protein sequence ID" value="NHC12518.1"/>
    <property type="molecule type" value="Genomic_DNA"/>
</dbReference>
<reference evidence="1 2" key="1">
    <citation type="submission" date="2020-03" db="EMBL/GenBank/DDBJ databases">
        <title>Two novel Motilibacter sp.</title>
        <authorList>
            <person name="Liu S."/>
        </authorList>
    </citation>
    <scope>NUCLEOTIDE SEQUENCE [LARGE SCALE GENOMIC DNA]</scope>
    <source>
        <strain evidence="1 2">E257</strain>
    </source>
</reference>
<dbReference type="Proteomes" id="UP000800981">
    <property type="component" value="Unassembled WGS sequence"/>
</dbReference>
<keyword evidence="2" id="KW-1185">Reference proteome</keyword>
<evidence type="ECO:0000313" key="2">
    <source>
        <dbReference type="Proteomes" id="UP000800981"/>
    </source>
</evidence>
<accession>A0ABX0GPY3</accession>
<gene>
    <name evidence="1" type="ORF">G9H71_01805</name>
</gene>